<proteinExistence type="predicted"/>
<dbReference type="EMBL" id="BAAARW010000012">
    <property type="protein sequence ID" value="GAA2418725.1"/>
    <property type="molecule type" value="Genomic_DNA"/>
</dbReference>
<comment type="caution">
    <text evidence="1">The sequence shown here is derived from an EMBL/GenBank/DDBJ whole genome shotgun (WGS) entry which is preliminary data.</text>
</comment>
<name>A0ABP5W6P3_9ACTN</name>
<sequence>MRAAYTRAAIRFGCIPEPGTYEAWGHSARTLGGLVHHQAGGAWLRLMETPQNKRGGKLWFGTELAATVLPPHVPRPALLKVTDWATDEYAYRAELTTYVTTPTCSNTPDLPRRAEAPTPWWSQLRGALDAVMATPVPTRREPVISQAYVNRAIPAFLGARHIDTTVRRWTLAHGDLQWANLTAPELTILDWEGFGPAPFGFDAANLHAYALPVPDVARQVRCTFSDILGTPDGWLAELVVGASVLQAADRDPVHARLAPLVRDHTQKLLAVSDLGIPNEDS</sequence>
<dbReference type="Proteomes" id="UP001501231">
    <property type="component" value="Unassembled WGS sequence"/>
</dbReference>
<evidence type="ECO:0000313" key="2">
    <source>
        <dbReference type="Proteomes" id="UP001501231"/>
    </source>
</evidence>
<protein>
    <recommendedName>
        <fullName evidence="3">Aminoglycoside phosphotransferase domain-containing protein</fullName>
    </recommendedName>
</protein>
<reference evidence="2" key="1">
    <citation type="journal article" date="2019" name="Int. J. Syst. Evol. Microbiol.">
        <title>The Global Catalogue of Microorganisms (GCM) 10K type strain sequencing project: providing services to taxonomists for standard genome sequencing and annotation.</title>
        <authorList>
            <consortium name="The Broad Institute Genomics Platform"/>
            <consortium name="The Broad Institute Genome Sequencing Center for Infectious Disease"/>
            <person name="Wu L."/>
            <person name="Ma J."/>
        </authorList>
    </citation>
    <scope>NUCLEOTIDE SEQUENCE [LARGE SCALE GENOMIC DNA]</scope>
    <source>
        <strain evidence="2">JCM 3325</strain>
    </source>
</reference>
<dbReference type="SUPFAM" id="SSF56112">
    <property type="entry name" value="Protein kinase-like (PK-like)"/>
    <property type="match status" value="1"/>
</dbReference>
<evidence type="ECO:0008006" key="3">
    <source>
        <dbReference type="Google" id="ProtNLM"/>
    </source>
</evidence>
<evidence type="ECO:0000313" key="1">
    <source>
        <dbReference type="EMBL" id="GAA2418725.1"/>
    </source>
</evidence>
<dbReference type="InterPro" id="IPR011009">
    <property type="entry name" value="Kinase-like_dom_sf"/>
</dbReference>
<organism evidence="1 2">
    <name type="scientific">Actinomadura vinacea</name>
    <dbReference type="NCBI Taxonomy" id="115336"/>
    <lineage>
        <taxon>Bacteria</taxon>
        <taxon>Bacillati</taxon>
        <taxon>Actinomycetota</taxon>
        <taxon>Actinomycetes</taxon>
        <taxon>Streptosporangiales</taxon>
        <taxon>Thermomonosporaceae</taxon>
        <taxon>Actinomadura</taxon>
    </lineage>
</organism>
<keyword evidence="2" id="KW-1185">Reference proteome</keyword>
<accession>A0ABP5W6P3</accession>
<gene>
    <name evidence="1" type="ORF">GCM10010191_31960</name>
</gene>